<organism evidence="1 2">
    <name type="scientific">Catharanthus roseus</name>
    <name type="common">Madagascar periwinkle</name>
    <name type="synonym">Vinca rosea</name>
    <dbReference type="NCBI Taxonomy" id="4058"/>
    <lineage>
        <taxon>Eukaryota</taxon>
        <taxon>Viridiplantae</taxon>
        <taxon>Streptophyta</taxon>
        <taxon>Embryophyta</taxon>
        <taxon>Tracheophyta</taxon>
        <taxon>Spermatophyta</taxon>
        <taxon>Magnoliopsida</taxon>
        <taxon>eudicotyledons</taxon>
        <taxon>Gunneridae</taxon>
        <taxon>Pentapetalae</taxon>
        <taxon>asterids</taxon>
        <taxon>lamiids</taxon>
        <taxon>Gentianales</taxon>
        <taxon>Apocynaceae</taxon>
        <taxon>Rauvolfioideae</taxon>
        <taxon>Vinceae</taxon>
        <taxon>Catharanthinae</taxon>
        <taxon>Catharanthus</taxon>
    </lineage>
</organism>
<protein>
    <submittedName>
        <fullName evidence="1">Uncharacterized protein</fullName>
    </submittedName>
</protein>
<comment type="caution">
    <text evidence="1">The sequence shown here is derived from an EMBL/GenBank/DDBJ whole genome shotgun (WGS) entry which is preliminary data.</text>
</comment>
<dbReference type="Proteomes" id="UP001060085">
    <property type="component" value="Linkage Group LG05"/>
</dbReference>
<reference evidence="2" key="1">
    <citation type="journal article" date="2023" name="Nat. Plants">
        <title>Single-cell RNA sequencing provides a high-resolution roadmap for understanding the multicellular compartmentation of specialized metabolism.</title>
        <authorList>
            <person name="Sun S."/>
            <person name="Shen X."/>
            <person name="Li Y."/>
            <person name="Li Y."/>
            <person name="Wang S."/>
            <person name="Li R."/>
            <person name="Zhang H."/>
            <person name="Shen G."/>
            <person name="Guo B."/>
            <person name="Wei J."/>
            <person name="Xu J."/>
            <person name="St-Pierre B."/>
            <person name="Chen S."/>
            <person name="Sun C."/>
        </authorList>
    </citation>
    <scope>NUCLEOTIDE SEQUENCE [LARGE SCALE GENOMIC DNA]</scope>
</reference>
<gene>
    <name evidence="1" type="ORF">M9H77_24182</name>
</gene>
<keyword evidence="2" id="KW-1185">Reference proteome</keyword>
<name>A0ACC0AXK2_CATRO</name>
<accession>A0ACC0AXK2</accession>
<dbReference type="EMBL" id="CM044705">
    <property type="protein sequence ID" value="KAI5664859.1"/>
    <property type="molecule type" value="Genomic_DNA"/>
</dbReference>
<proteinExistence type="predicted"/>
<evidence type="ECO:0000313" key="2">
    <source>
        <dbReference type="Proteomes" id="UP001060085"/>
    </source>
</evidence>
<sequence length="516" mass="59396">MEWTLLLSVLIPILLLIILHYRIQKATRPRLPPGPKGWPIFGNMFDLGNMPHRTLAGLKQKYGPVLWIKIGSINTLVLQNSQTAAELFKNHDITFVERSITEAMKVHDFHKGSLSLASYGNYWRIMKRIMTVEMLVNKKINESISVRKKCVDDLISWIEKEAAESIYDNNSNGGKNSRGIKLSHFVFLASFNMLGNLMLSKDLVDPQSQEGSEFFSAMISLMEWAGHPNIVDVFPWLKWLDPQGLKRRAERDMSKIIKIVSKFVKERLEERRQQQESSSSSEIKKDYLEVLLKYNGNQNDGQIKIADRELNIIIMEIFIAGSETTSGTIEWAMVELLSNPEAMLKVKEEMKQVIEHGRSFEERDIDNLKYLQAVIKETLRLHPPIPFLVPRMATKDTNFMGYEIRKDTQLFVNVWAIGRDPQVWEDPNSFKPERFLGSNVDFKGQHYELIPFGAGRRICAGIPLAQRMLHLILGSLLHKFDWGVDESLAYKLKDDNERMGIVVRKMEPLIAIPFPK</sequence>
<evidence type="ECO:0000313" key="1">
    <source>
        <dbReference type="EMBL" id="KAI5664859.1"/>
    </source>
</evidence>